<evidence type="ECO:0000256" key="1">
    <source>
        <dbReference type="SAM" id="MobiDB-lite"/>
    </source>
</evidence>
<organism evidence="2 3">
    <name type="scientific">Tanacetum coccineum</name>
    <dbReference type="NCBI Taxonomy" id="301880"/>
    <lineage>
        <taxon>Eukaryota</taxon>
        <taxon>Viridiplantae</taxon>
        <taxon>Streptophyta</taxon>
        <taxon>Embryophyta</taxon>
        <taxon>Tracheophyta</taxon>
        <taxon>Spermatophyta</taxon>
        <taxon>Magnoliopsida</taxon>
        <taxon>eudicotyledons</taxon>
        <taxon>Gunneridae</taxon>
        <taxon>Pentapetalae</taxon>
        <taxon>asterids</taxon>
        <taxon>campanulids</taxon>
        <taxon>Asterales</taxon>
        <taxon>Asteraceae</taxon>
        <taxon>Asteroideae</taxon>
        <taxon>Anthemideae</taxon>
        <taxon>Anthemidinae</taxon>
        <taxon>Tanacetum</taxon>
    </lineage>
</organism>
<keyword evidence="3" id="KW-1185">Reference proteome</keyword>
<reference evidence="2" key="1">
    <citation type="journal article" date="2022" name="Int. J. Mol. Sci.">
        <title>Draft Genome of Tanacetum Coccineum: Genomic Comparison of Closely Related Tanacetum-Family Plants.</title>
        <authorList>
            <person name="Yamashiro T."/>
            <person name="Shiraishi A."/>
            <person name="Nakayama K."/>
            <person name="Satake H."/>
        </authorList>
    </citation>
    <scope>NUCLEOTIDE SEQUENCE</scope>
</reference>
<accession>A0ABQ5H8E1</accession>
<comment type="caution">
    <text evidence="2">The sequence shown here is derived from an EMBL/GenBank/DDBJ whole genome shotgun (WGS) entry which is preliminary data.</text>
</comment>
<gene>
    <name evidence="2" type="ORF">Tco_1057859</name>
</gene>
<evidence type="ECO:0000313" key="3">
    <source>
        <dbReference type="Proteomes" id="UP001151760"/>
    </source>
</evidence>
<feature type="region of interest" description="Disordered" evidence="1">
    <location>
        <begin position="58"/>
        <end position="79"/>
    </location>
</feature>
<name>A0ABQ5H8E1_9ASTR</name>
<sequence>MPRLSPAVSQPKLTHPLAVLTAKRTLWYYDDDEDGGGGSGVVEVARGASGVVDRVDRSDGESFGLRRKNPPEKFSCGGGMVAGGGWPVAGYLREREEGDEL</sequence>
<reference evidence="2" key="2">
    <citation type="submission" date="2022-01" db="EMBL/GenBank/DDBJ databases">
        <authorList>
            <person name="Yamashiro T."/>
            <person name="Shiraishi A."/>
            <person name="Satake H."/>
            <person name="Nakayama K."/>
        </authorList>
    </citation>
    <scope>NUCLEOTIDE SEQUENCE</scope>
</reference>
<evidence type="ECO:0000313" key="2">
    <source>
        <dbReference type="EMBL" id="GJT83517.1"/>
    </source>
</evidence>
<dbReference type="EMBL" id="BQNB010019270">
    <property type="protein sequence ID" value="GJT83517.1"/>
    <property type="molecule type" value="Genomic_DNA"/>
</dbReference>
<proteinExistence type="predicted"/>
<protein>
    <submittedName>
        <fullName evidence="2">Uncharacterized protein</fullName>
    </submittedName>
</protein>
<dbReference type="Proteomes" id="UP001151760">
    <property type="component" value="Unassembled WGS sequence"/>
</dbReference>